<evidence type="ECO:0000313" key="2">
    <source>
        <dbReference type="Proteomes" id="UP001396334"/>
    </source>
</evidence>
<reference evidence="1 2" key="1">
    <citation type="journal article" date="2024" name="G3 (Bethesda)">
        <title>Genome assembly of Hibiscus sabdariffa L. provides insights into metabolisms of medicinal natural products.</title>
        <authorList>
            <person name="Kim T."/>
        </authorList>
    </citation>
    <scope>NUCLEOTIDE SEQUENCE [LARGE SCALE GENOMIC DNA]</scope>
    <source>
        <strain evidence="1">TK-2024</strain>
        <tissue evidence="1">Old leaves</tissue>
    </source>
</reference>
<sequence length="118" mass="13207">MLKSSHLPQASSVYSILVELKKSCAQEAASLSRMLLEECKMMQFSLEKHQTIDIEMCCTVIKEAGGSLDVPEFVSKRMPDQLQAESADRIHFLVLQHSNIGPLPVTAYDDELYYLVSA</sequence>
<accession>A0ABR2QB09</accession>
<dbReference type="EMBL" id="JBBPBN010000042">
    <property type="protein sequence ID" value="KAK8997867.1"/>
    <property type="molecule type" value="Genomic_DNA"/>
</dbReference>
<dbReference type="Proteomes" id="UP001396334">
    <property type="component" value="Unassembled WGS sequence"/>
</dbReference>
<organism evidence="1 2">
    <name type="scientific">Hibiscus sabdariffa</name>
    <name type="common">roselle</name>
    <dbReference type="NCBI Taxonomy" id="183260"/>
    <lineage>
        <taxon>Eukaryota</taxon>
        <taxon>Viridiplantae</taxon>
        <taxon>Streptophyta</taxon>
        <taxon>Embryophyta</taxon>
        <taxon>Tracheophyta</taxon>
        <taxon>Spermatophyta</taxon>
        <taxon>Magnoliopsida</taxon>
        <taxon>eudicotyledons</taxon>
        <taxon>Gunneridae</taxon>
        <taxon>Pentapetalae</taxon>
        <taxon>rosids</taxon>
        <taxon>malvids</taxon>
        <taxon>Malvales</taxon>
        <taxon>Malvaceae</taxon>
        <taxon>Malvoideae</taxon>
        <taxon>Hibiscus</taxon>
    </lineage>
</organism>
<keyword evidence="2" id="KW-1185">Reference proteome</keyword>
<protein>
    <submittedName>
        <fullName evidence="1">Uncharacterized protein</fullName>
    </submittedName>
</protein>
<gene>
    <name evidence="1" type="ORF">V6N11_012403</name>
</gene>
<name>A0ABR2QB09_9ROSI</name>
<comment type="caution">
    <text evidence="1">The sequence shown here is derived from an EMBL/GenBank/DDBJ whole genome shotgun (WGS) entry which is preliminary data.</text>
</comment>
<proteinExistence type="predicted"/>
<evidence type="ECO:0000313" key="1">
    <source>
        <dbReference type="EMBL" id="KAK8997867.1"/>
    </source>
</evidence>